<gene>
    <name evidence="3" type="primary">dnaJ</name>
    <name evidence="3" type="ORF">SNEC2469_LOCUS23266</name>
</gene>
<sequence length="981" mass="107691">FPLLSATKELVGVNIGALETENRSTAVAAKATSIFRYFISRRRAFFSKSRFGVVPQGLEPPKGNMPHGPAFNQHSRKREEDDDEAKWEADEDEEDDDEAYARNDDEERELREIDDADDEDAAAAEREITHADLAPTSEFAQELPGFGISKRTTFSDRRSKVRKHDGSSLGRAPVVKEVPAPPDYERKSRPFKVGENVKVKPDYRPKYCACSVMATVGATCAMCTYFWSHADKLAHAVCGTLTEADSLCKADVRTAILRDVPLTAFERDMQVFKSKPGNLSEAVCFAKDKAGDTFLVEAGTCSKPRFSQKKKKNSELSEPQKLKDACAKVDIELNALLPDRSTEGQISSLKANVAKRLKDPFKGTRAELAATEPFCSLEVDPVDLSDEAAVRKAILCGFADLRMDKSAGSDGHLNGAVTKGEALLAHRGDVEEAALRRIKRLVLLGDAVSLFTGTELVELGVRSPVFPSIKDELTELRKCFEFVEGRIYLTPDGRRVQLQHPRWRSILVQSTMTPGGIATVMYSDGSRLVWGLQRLDCDFGVRQVWTSSGQDIVIGFAVALLACCGGVDDDEMDCADALWSVRGMDDEFSLPELNAVALVRAYWEHLDRLCQAWVLTQPTEEDMEMVKDIENKNESEAKFKQISEAYDTLHDPEKRKTYDHFGKQVTGTKTTHISAEELDFLFGSWYAGVRLAAFVAAPAAAKAPRTQLQARGGGEYDVSDADIQAFYSSLLTGSGGDPPKGTVLSELVVKFFHGEFTPQGFKRYSGLWKGPPPGSIGKKDIAVGVQGLKAQMANPMFVTKGGVGYGVDETQKVVDDGKGWVWLAAEMSPGGLALELFKSVPYGKRALLVAKQSNVDELFNAVNWDTALANVEKTFGGPQIKQRCKPGSRLPGCSDKLFGGLGKDLDLEKLFRAVNTDEGCQRKRQRKTSPTPFTLPRGKMVTVHGLVEAIGHNGKKAQVQGYDAAKGRYDVKMRGDGPVIC</sequence>
<dbReference type="AlphaFoldDB" id="A0A812YNK0"/>
<keyword evidence="4" id="KW-1185">Reference proteome</keyword>
<comment type="caution">
    <text evidence="3">The sequence shown here is derived from an EMBL/GenBank/DDBJ whole genome shotgun (WGS) entry which is preliminary data.</text>
</comment>
<evidence type="ECO:0000256" key="1">
    <source>
        <dbReference type="SAM" id="MobiDB-lite"/>
    </source>
</evidence>
<feature type="non-terminal residue" evidence="3">
    <location>
        <position position="981"/>
    </location>
</feature>
<dbReference type="PROSITE" id="PS00636">
    <property type="entry name" value="DNAJ_1"/>
    <property type="match status" value="1"/>
</dbReference>
<dbReference type="PRINTS" id="PR00625">
    <property type="entry name" value="JDOMAIN"/>
</dbReference>
<organism evidence="3 4">
    <name type="scientific">Symbiodinium necroappetens</name>
    <dbReference type="NCBI Taxonomy" id="1628268"/>
    <lineage>
        <taxon>Eukaryota</taxon>
        <taxon>Sar</taxon>
        <taxon>Alveolata</taxon>
        <taxon>Dinophyceae</taxon>
        <taxon>Suessiales</taxon>
        <taxon>Symbiodiniaceae</taxon>
        <taxon>Symbiodinium</taxon>
    </lineage>
</organism>
<evidence type="ECO:0000259" key="2">
    <source>
        <dbReference type="PROSITE" id="PS50076"/>
    </source>
</evidence>
<feature type="compositionally biased region" description="Basic and acidic residues" evidence="1">
    <location>
        <begin position="99"/>
        <end position="113"/>
    </location>
</feature>
<dbReference type="InterPro" id="IPR001623">
    <property type="entry name" value="DnaJ_domain"/>
</dbReference>
<feature type="compositionally biased region" description="Acidic residues" evidence="1">
    <location>
        <begin position="80"/>
        <end position="98"/>
    </location>
</feature>
<feature type="region of interest" description="Disordered" evidence="1">
    <location>
        <begin position="56"/>
        <end position="122"/>
    </location>
</feature>
<evidence type="ECO:0000313" key="4">
    <source>
        <dbReference type="Proteomes" id="UP000601435"/>
    </source>
</evidence>
<dbReference type="EMBL" id="CAJNJA010043230">
    <property type="protein sequence ID" value="CAE7791792.1"/>
    <property type="molecule type" value="Genomic_DNA"/>
</dbReference>
<name>A0A812YNK0_9DINO</name>
<dbReference type="Gene3D" id="1.10.287.110">
    <property type="entry name" value="DnaJ domain"/>
    <property type="match status" value="1"/>
</dbReference>
<reference evidence="3" key="1">
    <citation type="submission" date="2021-02" db="EMBL/GenBank/DDBJ databases">
        <authorList>
            <person name="Dougan E. K."/>
            <person name="Rhodes N."/>
            <person name="Thang M."/>
            <person name="Chan C."/>
        </authorList>
    </citation>
    <scope>NUCLEOTIDE SEQUENCE</scope>
</reference>
<dbReference type="InterPro" id="IPR018253">
    <property type="entry name" value="DnaJ_domain_CS"/>
</dbReference>
<dbReference type="Pfam" id="PF00226">
    <property type="entry name" value="DnaJ"/>
    <property type="match status" value="1"/>
</dbReference>
<evidence type="ECO:0000313" key="3">
    <source>
        <dbReference type="EMBL" id="CAE7791792.1"/>
    </source>
</evidence>
<dbReference type="Proteomes" id="UP000601435">
    <property type="component" value="Unassembled WGS sequence"/>
</dbReference>
<accession>A0A812YNK0</accession>
<feature type="domain" description="J" evidence="2">
    <location>
        <begin position="577"/>
        <end position="662"/>
    </location>
</feature>
<dbReference type="SUPFAM" id="SSF46565">
    <property type="entry name" value="Chaperone J-domain"/>
    <property type="match status" value="1"/>
</dbReference>
<dbReference type="PROSITE" id="PS50076">
    <property type="entry name" value="DNAJ_2"/>
    <property type="match status" value="1"/>
</dbReference>
<dbReference type="OrthoDB" id="425264at2759"/>
<feature type="non-terminal residue" evidence="3">
    <location>
        <position position="1"/>
    </location>
</feature>
<feature type="region of interest" description="Disordered" evidence="1">
    <location>
        <begin position="154"/>
        <end position="187"/>
    </location>
</feature>
<protein>
    <submittedName>
        <fullName evidence="3">DnaJ protein</fullName>
    </submittedName>
</protein>
<proteinExistence type="predicted"/>
<dbReference type="InterPro" id="IPR036869">
    <property type="entry name" value="J_dom_sf"/>
</dbReference>